<dbReference type="AlphaFoldDB" id="A0AA41Q5U9"/>
<dbReference type="RefSeq" id="WP_235055507.1">
    <property type="nucleotide sequence ID" value="NZ_JAKFHA010000018.1"/>
</dbReference>
<accession>A0AA41Q5U9</accession>
<reference evidence="1" key="1">
    <citation type="submission" date="2022-01" db="EMBL/GenBank/DDBJ databases">
        <title>Genome-Based Taxonomic Classification of the Phylum Actinobacteria.</title>
        <authorList>
            <person name="Gao Y."/>
        </authorList>
    </citation>
    <scope>NUCLEOTIDE SEQUENCE</scope>
    <source>
        <strain evidence="1">KLBMP 8922</strain>
    </source>
</reference>
<protein>
    <submittedName>
        <fullName evidence="1">Uncharacterized protein</fullName>
    </submittedName>
</protein>
<dbReference type="Proteomes" id="UP001165378">
    <property type="component" value="Unassembled WGS sequence"/>
</dbReference>
<evidence type="ECO:0000313" key="2">
    <source>
        <dbReference type="Proteomes" id="UP001165378"/>
    </source>
</evidence>
<comment type="caution">
    <text evidence="1">The sequence shown here is derived from an EMBL/GenBank/DDBJ whole genome shotgun (WGS) entry which is preliminary data.</text>
</comment>
<dbReference type="EMBL" id="JAKFHA010000018">
    <property type="protein sequence ID" value="MCF2530712.1"/>
    <property type="molecule type" value="Genomic_DNA"/>
</dbReference>
<sequence>MFVCSGCGAELTAEVEQVALPAHAGGHSGYDVMPPSLEPKTYAVIPEPSGWPWRRWADIENADEVAEARGIFAPVGSLSFAAPGAVLIGPGDAVGTVLIPDRCDGSCCGLDGRDGPNLACTQCGRPVATLTDDCGYWREARFEADAVRRLGGDTEPADEGKDEDWDAVGDGHLADPAGTGPIRQERHDRWCPRWEMAAGSMLAHIAAASGGRPVDVPDGLLAAMFRRTLARLLPAPGSRQAYRRDVKRLAVVGPGRPADVPGAGKGAAVIALVPRHPRTGRTWQPPTRTGLHATVPVDTEIWRFLAFAPPVPATWRSARGTVRDGVERDHPLPQRPAYPFRPYEDPFLATLARLPQVREPWLRARYDRLRQRRTFEALGLLDDFALTP</sequence>
<gene>
    <name evidence="1" type="ORF">LZ495_26315</name>
</gene>
<keyword evidence="2" id="KW-1185">Reference proteome</keyword>
<name>A0AA41Q5U9_9ACTN</name>
<evidence type="ECO:0000313" key="1">
    <source>
        <dbReference type="EMBL" id="MCF2530712.1"/>
    </source>
</evidence>
<proteinExistence type="predicted"/>
<organism evidence="1 2">
    <name type="scientific">Yinghuangia soli</name>
    <dbReference type="NCBI Taxonomy" id="2908204"/>
    <lineage>
        <taxon>Bacteria</taxon>
        <taxon>Bacillati</taxon>
        <taxon>Actinomycetota</taxon>
        <taxon>Actinomycetes</taxon>
        <taxon>Kitasatosporales</taxon>
        <taxon>Streptomycetaceae</taxon>
        <taxon>Yinghuangia</taxon>
    </lineage>
</organism>